<name>A0ABR4GH81_9EURO</name>
<sequence length="167" mass="18231">MIGPADSGTRDEILPELHNPGSGPVWNSIVKGCDHHKIRGQVRYVEMKARDSWVHPISFNPLGRSLACFCFSLFIPIISPLRTLLSKSDTIKRSNCASLFATALLTSSAFVITARRCRTSATVQSPCRPKGASETRDYPASPPEHHTKTSPSSPASSSRSSHLPSFR</sequence>
<proteinExistence type="predicted"/>
<feature type="compositionally biased region" description="Low complexity" evidence="1">
    <location>
        <begin position="150"/>
        <end position="167"/>
    </location>
</feature>
<protein>
    <submittedName>
        <fullName evidence="2">Uncharacterized protein</fullName>
    </submittedName>
</protein>
<accession>A0ABR4GH81</accession>
<dbReference type="EMBL" id="JBFTWV010000013">
    <property type="protein sequence ID" value="KAL2798332.1"/>
    <property type="molecule type" value="Genomic_DNA"/>
</dbReference>
<gene>
    <name evidence="2" type="ORF">BJX66DRAFT_44371</name>
</gene>
<dbReference type="Proteomes" id="UP001610563">
    <property type="component" value="Unassembled WGS sequence"/>
</dbReference>
<evidence type="ECO:0000256" key="1">
    <source>
        <dbReference type="SAM" id="MobiDB-lite"/>
    </source>
</evidence>
<evidence type="ECO:0000313" key="2">
    <source>
        <dbReference type="EMBL" id="KAL2798332.1"/>
    </source>
</evidence>
<comment type="caution">
    <text evidence="2">The sequence shown here is derived from an EMBL/GenBank/DDBJ whole genome shotgun (WGS) entry which is preliminary data.</text>
</comment>
<keyword evidence="3" id="KW-1185">Reference proteome</keyword>
<evidence type="ECO:0000313" key="3">
    <source>
        <dbReference type="Proteomes" id="UP001610563"/>
    </source>
</evidence>
<reference evidence="2 3" key="1">
    <citation type="submission" date="2024-07" db="EMBL/GenBank/DDBJ databases">
        <title>Section-level genome sequencing and comparative genomics of Aspergillus sections Usti and Cavernicolus.</title>
        <authorList>
            <consortium name="Lawrence Berkeley National Laboratory"/>
            <person name="Nybo J.L."/>
            <person name="Vesth T.C."/>
            <person name="Theobald S."/>
            <person name="Frisvad J.C."/>
            <person name="Larsen T.O."/>
            <person name="Kjaerboelling I."/>
            <person name="Rothschild-Mancinelli K."/>
            <person name="Lyhne E.K."/>
            <person name="Kogle M.E."/>
            <person name="Barry K."/>
            <person name="Clum A."/>
            <person name="Na H."/>
            <person name="Ledsgaard L."/>
            <person name="Lin J."/>
            <person name="Lipzen A."/>
            <person name="Kuo A."/>
            <person name="Riley R."/>
            <person name="Mondo S."/>
            <person name="Labutti K."/>
            <person name="Haridas S."/>
            <person name="Pangalinan J."/>
            <person name="Salamov A.A."/>
            <person name="Simmons B.A."/>
            <person name="Magnuson J.K."/>
            <person name="Chen J."/>
            <person name="Drula E."/>
            <person name="Henrissat B."/>
            <person name="Wiebenga A."/>
            <person name="Lubbers R.J."/>
            <person name="Gomes A.C."/>
            <person name="Makela M.R."/>
            <person name="Stajich J."/>
            <person name="Grigoriev I.V."/>
            <person name="Mortensen U.H."/>
            <person name="De Vries R.P."/>
            <person name="Baker S.E."/>
            <person name="Andersen M.R."/>
        </authorList>
    </citation>
    <scope>NUCLEOTIDE SEQUENCE [LARGE SCALE GENOMIC DNA]</scope>
    <source>
        <strain evidence="2 3">CBS 209.92</strain>
    </source>
</reference>
<feature type="region of interest" description="Disordered" evidence="1">
    <location>
        <begin position="123"/>
        <end position="167"/>
    </location>
</feature>
<feature type="compositionally biased region" description="Basic and acidic residues" evidence="1">
    <location>
        <begin position="131"/>
        <end position="147"/>
    </location>
</feature>
<organism evidence="2 3">
    <name type="scientific">Aspergillus keveii</name>
    <dbReference type="NCBI Taxonomy" id="714993"/>
    <lineage>
        <taxon>Eukaryota</taxon>
        <taxon>Fungi</taxon>
        <taxon>Dikarya</taxon>
        <taxon>Ascomycota</taxon>
        <taxon>Pezizomycotina</taxon>
        <taxon>Eurotiomycetes</taxon>
        <taxon>Eurotiomycetidae</taxon>
        <taxon>Eurotiales</taxon>
        <taxon>Aspergillaceae</taxon>
        <taxon>Aspergillus</taxon>
        <taxon>Aspergillus subgen. Nidulantes</taxon>
    </lineage>
</organism>